<sequence length="449" mass="49133">MKTTKSEHLFEKAKKLMPGGVNSPVRAFKSVGANPVFIKRGKGSHILDEDGNEYIDYVMSWGALILGHSNAEVVEAIKSQAELGTSFGACTELEVLMAEKITEAFPSVEVIRMVNSGTEATMSAIRLARAYTGRDIIVKFEGCYHGHFDSFLIKAGSGAMTFGIPDSKGIPESLARNTVVAKYNDIDSVEEIFKNYGENIAAVIVEPVAGNMGVVLPEEGFLQGLREITKKYNSLLIFDEVITGFRVSYKGAQALYDISPDITTFGKIIGGGLPVGAYGGGEEIMRLVSPDGPVYQAGTLSSNPLAMAAGFKTLDILSKNAEIYEELDKKAEKLCKGLKESMLQNGIDVVINRIGSMMTMFFTGEKVKDYQSALKSDTSLYALYFKEMLKRGVYLPPSQFEAFFLSTAHTDEDIDKTIEASFEAAQKIRQRGRFLLSDSSHQTKRTKRG</sequence>
<keyword evidence="9" id="KW-0032">Aminotransferase</keyword>
<dbReference type="SUPFAM" id="SSF53383">
    <property type="entry name" value="PLP-dependent transferases"/>
    <property type="match status" value="1"/>
</dbReference>
<comment type="cofactor">
    <cofactor evidence="2 8">
        <name>pyridoxal 5'-phosphate</name>
        <dbReference type="ChEBI" id="CHEBI:597326"/>
    </cofactor>
</comment>
<evidence type="ECO:0000256" key="4">
    <source>
        <dbReference type="ARBA" id="ARBA00008981"/>
    </source>
</evidence>
<dbReference type="RefSeq" id="WP_022588916.1">
    <property type="nucleotide sequence ID" value="NZ_AXDC01000056.1"/>
</dbReference>
<keyword evidence="8" id="KW-0963">Cytoplasm</keyword>
<evidence type="ECO:0000256" key="7">
    <source>
        <dbReference type="ARBA" id="ARBA00023244"/>
    </source>
</evidence>
<dbReference type="Gene3D" id="3.40.640.10">
    <property type="entry name" value="Type I PLP-dependent aspartate aminotransferase-like (Major domain)"/>
    <property type="match status" value="1"/>
</dbReference>
<evidence type="ECO:0000313" key="9">
    <source>
        <dbReference type="EMBL" id="ERM90797.1"/>
    </source>
</evidence>
<dbReference type="GO" id="GO:0030170">
    <property type="term" value="F:pyridoxal phosphate binding"/>
    <property type="evidence" value="ECO:0007669"/>
    <property type="project" value="InterPro"/>
</dbReference>
<dbReference type="PATRIC" id="fig|1388761.3.peg.2799"/>
<evidence type="ECO:0000313" key="10">
    <source>
        <dbReference type="Proteomes" id="UP000016856"/>
    </source>
</evidence>
<proteinExistence type="inferred from homology"/>
<comment type="pathway">
    <text evidence="3">Porphyrin-containing compound metabolism; protoporphyrin-IX biosynthesis; 5-aminolevulinate from L-glutamyl-tRNA(Glu): step 2/2.</text>
</comment>
<comment type="subunit">
    <text evidence="8">Homodimer.</text>
</comment>
<evidence type="ECO:0000256" key="5">
    <source>
        <dbReference type="ARBA" id="ARBA00022898"/>
    </source>
</evidence>
<comment type="similarity">
    <text evidence="4 8">Belongs to the class-III pyridoxal-phosphate-dependent aminotransferase family. HemL subfamily.</text>
</comment>
<keyword evidence="6 8" id="KW-0413">Isomerase</keyword>
<dbReference type="InterPro" id="IPR015421">
    <property type="entry name" value="PyrdxlP-dep_Trfase_major"/>
</dbReference>
<dbReference type="GO" id="GO:0008483">
    <property type="term" value="F:transaminase activity"/>
    <property type="evidence" value="ECO:0007669"/>
    <property type="project" value="UniProtKB-KW"/>
</dbReference>
<dbReference type="HAMAP" id="MF_00375">
    <property type="entry name" value="HemL_aminotrans_3"/>
    <property type="match status" value="1"/>
</dbReference>
<evidence type="ECO:0000256" key="2">
    <source>
        <dbReference type="ARBA" id="ARBA00001933"/>
    </source>
</evidence>
<dbReference type="GO" id="GO:0005737">
    <property type="term" value="C:cytoplasm"/>
    <property type="evidence" value="ECO:0007669"/>
    <property type="project" value="UniProtKB-SubCell"/>
</dbReference>
<dbReference type="FunFam" id="3.40.640.10:FF:000021">
    <property type="entry name" value="Glutamate-1-semialdehyde 2,1-aminomutase"/>
    <property type="match status" value="1"/>
</dbReference>
<dbReference type="CDD" id="cd00610">
    <property type="entry name" value="OAT_like"/>
    <property type="match status" value="1"/>
</dbReference>
<dbReference type="GO" id="GO:0042286">
    <property type="term" value="F:glutamate-1-semialdehyde 2,1-aminomutase activity"/>
    <property type="evidence" value="ECO:0007669"/>
    <property type="project" value="UniProtKB-UniRule"/>
</dbReference>
<dbReference type="NCBIfam" id="NF000818">
    <property type="entry name" value="PRK00062.1"/>
    <property type="match status" value="1"/>
</dbReference>
<evidence type="ECO:0000256" key="6">
    <source>
        <dbReference type="ARBA" id="ARBA00023235"/>
    </source>
</evidence>
<feature type="modified residue" description="N6-(pyridoxal phosphate)lysine" evidence="8">
    <location>
        <position position="267"/>
    </location>
</feature>
<dbReference type="InterPro" id="IPR015422">
    <property type="entry name" value="PyrdxlP-dep_Trfase_small"/>
</dbReference>
<dbReference type="NCBIfam" id="TIGR00713">
    <property type="entry name" value="hemL"/>
    <property type="match status" value="1"/>
</dbReference>
<comment type="catalytic activity">
    <reaction evidence="1 8">
        <text>(S)-4-amino-5-oxopentanoate = 5-aminolevulinate</text>
        <dbReference type="Rhea" id="RHEA:14265"/>
        <dbReference type="ChEBI" id="CHEBI:57501"/>
        <dbReference type="ChEBI" id="CHEBI:356416"/>
        <dbReference type="EC" id="5.4.3.8"/>
    </reaction>
</comment>
<keyword evidence="5 8" id="KW-0663">Pyridoxal phosphate</keyword>
<keyword evidence="7 8" id="KW-0627">Porphyrin biosynthesis</keyword>
<dbReference type="EMBL" id="AXDC01000056">
    <property type="protein sequence ID" value="ERM90797.1"/>
    <property type="molecule type" value="Genomic_DNA"/>
</dbReference>
<dbReference type="Proteomes" id="UP000016856">
    <property type="component" value="Unassembled WGS sequence"/>
</dbReference>
<dbReference type="InterPro" id="IPR005814">
    <property type="entry name" value="Aminotrans_3"/>
</dbReference>
<reference evidence="9 10" key="1">
    <citation type="journal article" date="2013" name="Genome Announc.">
        <title>Draft Genome Sequence of an Anaerobic and Extremophilic Bacterium, Caldanaerobacter yonseiensis, Isolated from a Geothermal Hot Stream.</title>
        <authorList>
            <person name="Lee S.J."/>
            <person name="Lee Y.J."/>
            <person name="Park G.S."/>
            <person name="Kim B.C."/>
            <person name="Lee S.J."/>
            <person name="Shin J.H."/>
            <person name="Lee D.W."/>
        </authorList>
    </citation>
    <scope>NUCLEOTIDE SEQUENCE [LARGE SCALE GENOMIC DNA]</scope>
    <source>
        <strain evidence="9 10">KB-1</strain>
    </source>
</reference>
<dbReference type="EC" id="5.4.3.8" evidence="8"/>
<dbReference type="AlphaFoldDB" id="U5CRP1"/>
<dbReference type="PROSITE" id="PS00600">
    <property type="entry name" value="AA_TRANSFER_CLASS_3"/>
    <property type="match status" value="1"/>
</dbReference>
<dbReference type="GO" id="GO:0006782">
    <property type="term" value="P:protoporphyrinogen IX biosynthetic process"/>
    <property type="evidence" value="ECO:0007669"/>
    <property type="project" value="UniProtKB-UniRule"/>
</dbReference>
<dbReference type="InterPro" id="IPR004639">
    <property type="entry name" value="4pyrrol_synth_GluAld_NH2Trfase"/>
</dbReference>
<evidence type="ECO:0000256" key="3">
    <source>
        <dbReference type="ARBA" id="ARBA00004819"/>
    </source>
</evidence>
<name>U5CRP1_CALSX</name>
<protein>
    <recommendedName>
        <fullName evidence="8">Glutamate-1-semialdehyde 2,1-aminomutase</fullName>
        <shortName evidence="8">GSA</shortName>
        <ecNumber evidence="8">5.4.3.8</ecNumber>
    </recommendedName>
    <alternativeName>
        <fullName evidence="8">Glutamate-1-semialdehyde aminotransferase</fullName>
        <shortName evidence="8">GSA-AT</shortName>
    </alternativeName>
</protein>
<evidence type="ECO:0000256" key="1">
    <source>
        <dbReference type="ARBA" id="ARBA00001579"/>
    </source>
</evidence>
<dbReference type="PANTHER" id="PTHR43713:SF3">
    <property type="entry name" value="GLUTAMATE-1-SEMIALDEHYDE 2,1-AMINOMUTASE 1, CHLOROPLASTIC-RELATED"/>
    <property type="match status" value="1"/>
</dbReference>
<keyword evidence="9" id="KW-0808">Transferase</keyword>
<evidence type="ECO:0000256" key="8">
    <source>
        <dbReference type="HAMAP-Rule" id="MF_00375"/>
    </source>
</evidence>
<dbReference type="InterPro" id="IPR015424">
    <property type="entry name" value="PyrdxlP-dep_Trfase"/>
</dbReference>
<comment type="subcellular location">
    <subcellularLocation>
        <location evidence="8">Cytoplasm</location>
    </subcellularLocation>
</comment>
<dbReference type="InterPro" id="IPR049704">
    <property type="entry name" value="Aminotrans_3_PPA_site"/>
</dbReference>
<organism evidence="9 10">
    <name type="scientific">Caldanaerobacter subterraneus subsp. yonseiensis KB-1</name>
    <dbReference type="NCBI Taxonomy" id="1388761"/>
    <lineage>
        <taxon>Bacteria</taxon>
        <taxon>Bacillati</taxon>
        <taxon>Bacillota</taxon>
        <taxon>Clostridia</taxon>
        <taxon>Thermoanaerobacterales</taxon>
        <taxon>Thermoanaerobacteraceae</taxon>
        <taxon>Caldanaerobacter</taxon>
    </lineage>
</organism>
<dbReference type="PANTHER" id="PTHR43713">
    <property type="entry name" value="GLUTAMATE-1-SEMIALDEHYDE 2,1-AMINOMUTASE"/>
    <property type="match status" value="1"/>
</dbReference>
<accession>U5CRP1</accession>
<dbReference type="UniPathway" id="UPA00251">
    <property type="reaction ID" value="UER00317"/>
</dbReference>
<comment type="caution">
    <text evidence="9">The sequence shown here is derived from an EMBL/GenBank/DDBJ whole genome shotgun (WGS) entry which is preliminary data.</text>
</comment>
<dbReference type="Gene3D" id="3.90.1150.10">
    <property type="entry name" value="Aspartate Aminotransferase, domain 1"/>
    <property type="match status" value="1"/>
</dbReference>
<dbReference type="Pfam" id="PF00202">
    <property type="entry name" value="Aminotran_3"/>
    <property type="match status" value="1"/>
</dbReference>
<gene>
    <name evidence="8" type="primary">hemL</name>
    <name evidence="9" type="ORF">O163_13990</name>
</gene>